<keyword evidence="8" id="KW-0472">Membrane</keyword>
<keyword evidence="5" id="KW-0963">Cytoplasm</keyword>
<keyword evidence="7" id="KW-0653">Protein transport</keyword>
<protein>
    <recommendedName>
        <fullName evidence="14">Vacuolar protein sorting-associated protein VTA1</fullName>
    </recommendedName>
</protein>
<comment type="similarity">
    <text evidence="3">Belongs to the VTA1 family.</text>
</comment>
<reference evidence="12 13" key="1">
    <citation type="submission" date="2020-12" db="EMBL/GenBank/DDBJ databases">
        <title>Effect of drift, selection, and recombination on the evolution of hybrid genomes in Candida yeast pathogens.</title>
        <authorList>
            <person name="Mixao V."/>
            <person name="Ksiezopolska E."/>
            <person name="Saus E."/>
            <person name="Boekhout T."/>
            <person name="Gacser A."/>
            <person name="Gabaldon T."/>
        </authorList>
    </citation>
    <scope>NUCLEOTIDE SEQUENCE [LARGE SCALE GENOMIC DNA]</scope>
    <source>
        <strain evidence="12 13">BP57</strain>
    </source>
</reference>
<keyword evidence="4" id="KW-0813">Transport</keyword>
<dbReference type="Gene3D" id="1.20.5.420">
    <property type="entry name" value="Immunoglobulin FC, subunit C"/>
    <property type="match status" value="1"/>
</dbReference>
<dbReference type="OrthoDB" id="391137at2759"/>
<dbReference type="GO" id="GO:0010008">
    <property type="term" value="C:endosome membrane"/>
    <property type="evidence" value="ECO:0007669"/>
    <property type="project" value="UniProtKB-SubCell"/>
</dbReference>
<feature type="compositionally biased region" description="Low complexity" evidence="9">
    <location>
        <begin position="324"/>
        <end position="344"/>
    </location>
</feature>
<dbReference type="InterPro" id="IPR023175">
    <property type="entry name" value="Vta1/CALS_N_sf"/>
</dbReference>
<accession>A0A8H7ZJ62</accession>
<dbReference type="Gene3D" id="1.25.40.270">
    <property type="entry name" value="Vacuolar protein sorting-associated protein vta1"/>
    <property type="match status" value="1"/>
</dbReference>
<evidence type="ECO:0000256" key="6">
    <source>
        <dbReference type="ARBA" id="ARBA00022753"/>
    </source>
</evidence>
<dbReference type="GeneID" id="93648903"/>
<dbReference type="EMBL" id="JAEOAQ010000001">
    <property type="protein sequence ID" value="KAG5421184.1"/>
    <property type="molecule type" value="Genomic_DNA"/>
</dbReference>
<evidence type="ECO:0000259" key="11">
    <source>
        <dbReference type="Pfam" id="PF18097"/>
    </source>
</evidence>
<dbReference type="Pfam" id="PF04652">
    <property type="entry name" value="Vta1"/>
    <property type="match status" value="1"/>
</dbReference>
<dbReference type="InterPro" id="IPR041212">
    <property type="entry name" value="Vta1_C"/>
</dbReference>
<proteinExistence type="inferred from homology"/>
<dbReference type="InterPro" id="IPR039431">
    <property type="entry name" value="Vta1/CALS_N"/>
</dbReference>
<feature type="domain" description="Vta1/callose synthase N-terminal" evidence="10">
    <location>
        <begin position="17"/>
        <end position="184"/>
    </location>
</feature>
<sequence length="411" mass="46287">MAISIDLIPEELRPDKNISPYIQRAIELEQAEPIISYYNKIYVLEYILNNKLHTKSKANEEFTIELLDETESTKKDTTNESLHTVLNDKNLSFRYVLKFAFGLFNSCLESLKTYKIENKARLVSKFKASMWFLNILDIFESSSNDIDFEAIFGSKIKNWNDFKAINKEKLKVLKYQLTRLVKDEIRPEEDLSSSNAELEQELDEELQKLSTSQSEIETAGVETDETEESKDINFSDASGTEKENTETESTIEPAGNASDDINVDPANGESEIAPVNLPGAPHFTPDEGSDADDVKLPQAPKYLPTDDIGHINKSGSIQVFPPKSTEGGESTSSSPDTKPATAKPTRPPHHEKPLSKENIKEILNRDDAVVQIQKHTKFANSALQFEDFNEAENQLLKGLELLRALKRQEGE</sequence>
<evidence type="ECO:0000256" key="8">
    <source>
        <dbReference type="ARBA" id="ARBA00023136"/>
    </source>
</evidence>
<evidence type="ECO:0000256" key="7">
    <source>
        <dbReference type="ARBA" id="ARBA00022927"/>
    </source>
</evidence>
<name>A0A8H7ZJ62_9ASCO</name>
<evidence type="ECO:0000256" key="1">
    <source>
        <dbReference type="ARBA" id="ARBA00004481"/>
    </source>
</evidence>
<feature type="region of interest" description="Disordered" evidence="9">
    <location>
        <begin position="188"/>
        <end position="358"/>
    </location>
</feature>
<dbReference type="InterPro" id="IPR044538">
    <property type="entry name" value="Vta1-like"/>
</dbReference>
<keyword evidence="6" id="KW-0967">Endosome</keyword>
<organism evidence="12 13">
    <name type="scientific">Candida metapsilosis</name>
    <dbReference type="NCBI Taxonomy" id="273372"/>
    <lineage>
        <taxon>Eukaryota</taxon>
        <taxon>Fungi</taxon>
        <taxon>Dikarya</taxon>
        <taxon>Ascomycota</taxon>
        <taxon>Saccharomycotina</taxon>
        <taxon>Pichiomycetes</taxon>
        <taxon>Debaryomycetaceae</taxon>
        <taxon>Candida/Lodderomyces clade</taxon>
        <taxon>Candida</taxon>
    </lineage>
</organism>
<dbReference type="PANTHER" id="PTHR46009:SF1">
    <property type="entry name" value="VACUOLAR PROTEIN SORTING-ASSOCIATED PROTEIN VTA1 HOMOLOG"/>
    <property type="match status" value="1"/>
</dbReference>
<keyword evidence="13" id="KW-1185">Reference proteome</keyword>
<evidence type="ECO:0000313" key="12">
    <source>
        <dbReference type="EMBL" id="KAG5421184.1"/>
    </source>
</evidence>
<evidence type="ECO:0000256" key="4">
    <source>
        <dbReference type="ARBA" id="ARBA00022448"/>
    </source>
</evidence>
<feature type="compositionally biased region" description="Basic and acidic residues" evidence="9">
    <location>
        <begin position="229"/>
        <end position="245"/>
    </location>
</feature>
<comment type="caution">
    <text evidence="12">The sequence shown here is derived from an EMBL/GenBank/DDBJ whole genome shotgun (WGS) entry which is preliminary data.</text>
</comment>
<dbReference type="RefSeq" id="XP_067550300.1">
    <property type="nucleotide sequence ID" value="XM_067691628.1"/>
</dbReference>
<dbReference type="AlphaFoldDB" id="A0A8H7ZJ62"/>
<feature type="compositionally biased region" description="Basic and acidic residues" evidence="9">
    <location>
        <begin position="348"/>
        <end position="358"/>
    </location>
</feature>
<dbReference type="PANTHER" id="PTHR46009">
    <property type="entry name" value="VACUOLAR PROTEIN SORTING-ASSOCIATED PROTEIN VTA1 HOMOLOG"/>
    <property type="match status" value="1"/>
</dbReference>
<evidence type="ECO:0008006" key="14">
    <source>
        <dbReference type="Google" id="ProtNLM"/>
    </source>
</evidence>
<evidence type="ECO:0000256" key="5">
    <source>
        <dbReference type="ARBA" id="ARBA00022490"/>
    </source>
</evidence>
<dbReference type="GO" id="GO:0015031">
    <property type="term" value="P:protein transport"/>
    <property type="evidence" value="ECO:0007669"/>
    <property type="project" value="UniProtKB-KW"/>
</dbReference>
<dbReference type="Proteomes" id="UP000669133">
    <property type="component" value="Unassembled WGS sequence"/>
</dbReference>
<gene>
    <name evidence="12" type="ORF">I9W82_000274</name>
</gene>
<evidence type="ECO:0000313" key="13">
    <source>
        <dbReference type="Proteomes" id="UP000669133"/>
    </source>
</evidence>
<dbReference type="GO" id="GO:0032511">
    <property type="term" value="P:late endosome to vacuole transport via multivesicular body sorting pathway"/>
    <property type="evidence" value="ECO:0007669"/>
    <property type="project" value="InterPro"/>
</dbReference>
<dbReference type="GO" id="GO:0005771">
    <property type="term" value="C:multivesicular body"/>
    <property type="evidence" value="ECO:0007669"/>
    <property type="project" value="TreeGrafter"/>
</dbReference>
<evidence type="ECO:0000256" key="9">
    <source>
        <dbReference type="SAM" id="MobiDB-lite"/>
    </source>
</evidence>
<comment type="subcellular location">
    <subcellularLocation>
        <location evidence="2">Cytoplasm</location>
    </subcellularLocation>
    <subcellularLocation>
        <location evidence="1">Endosome membrane</location>
        <topology evidence="1">Peripheral membrane protein</topology>
    </subcellularLocation>
</comment>
<feature type="domain" description="Vta1 C-terminal" evidence="11">
    <location>
        <begin position="367"/>
        <end position="403"/>
    </location>
</feature>
<evidence type="ECO:0000259" key="10">
    <source>
        <dbReference type="Pfam" id="PF04652"/>
    </source>
</evidence>
<evidence type="ECO:0000256" key="2">
    <source>
        <dbReference type="ARBA" id="ARBA00004496"/>
    </source>
</evidence>
<evidence type="ECO:0000256" key="3">
    <source>
        <dbReference type="ARBA" id="ARBA00007895"/>
    </source>
</evidence>
<dbReference type="Pfam" id="PF18097">
    <property type="entry name" value="Vta1_C"/>
    <property type="match status" value="1"/>
</dbReference>